<dbReference type="EMBL" id="MK072084">
    <property type="protein sequence ID" value="AYV78596.1"/>
    <property type="molecule type" value="Genomic_DNA"/>
</dbReference>
<evidence type="ECO:0000256" key="1">
    <source>
        <dbReference type="SAM" id="MobiDB-lite"/>
    </source>
</evidence>
<gene>
    <name evidence="2" type="ORF">Edafosvirus19_23</name>
</gene>
<reference evidence="2" key="1">
    <citation type="submission" date="2018-10" db="EMBL/GenBank/DDBJ databases">
        <title>Hidden diversity of soil giant viruses.</title>
        <authorList>
            <person name="Schulz F."/>
            <person name="Alteio L."/>
            <person name="Goudeau D."/>
            <person name="Ryan E.M."/>
            <person name="Malmstrom R.R."/>
            <person name="Blanchard J."/>
            <person name="Woyke T."/>
        </authorList>
    </citation>
    <scope>NUCLEOTIDE SEQUENCE</scope>
    <source>
        <strain evidence="2">EDV1</strain>
    </source>
</reference>
<protein>
    <submittedName>
        <fullName evidence="2">Uncharacterized protein</fullName>
    </submittedName>
</protein>
<proteinExistence type="predicted"/>
<feature type="region of interest" description="Disordered" evidence="1">
    <location>
        <begin position="306"/>
        <end position="329"/>
    </location>
</feature>
<name>A0A3G4ZUL7_9VIRU</name>
<sequence length="329" mass="36567">MATKFVHADATILKMLPLAQRIGLVSELDEIEAKHGIEPSPGKEKHDKNNTVFFYIVENDNKDGIMYVPYEQFKTLFSIVDGEERVVTADKKFSFRIPMENDLGKKLYTAIDIERIKNNKNKNYIADLKELLPFVQSMCLVADMPSWILNHPDVGPDPEILEKKDDFVALNLKKGEDIGISYATIAQIKSIFTMLSVIKGVPYIATADCKIQIPIPLESSLGKKFYDELTVQRLQATMKIKMHIPPEHQGKCCICFGGIILDSAESFEKAQELAKTKYPSLATRIIIPPTCGGIVATFCGDSEDKLGTSTPVSEQSAPATPILETPLVD</sequence>
<organism evidence="2">
    <name type="scientific">Edafosvirus sp</name>
    <dbReference type="NCBI Taxonomy" id="2487765"/>
    <lineage>
        <taxon>Viruses</taxon>
        <taxon>Varidnaviria</taxon>
        <taxon>Bamfordvirae</taxon>
        <taxon>Nucleocytoviricota</taxon>
        <taxon>Megaviricetes</taxon>
        <taxon>Imitervirales</taxon>
        <taxon>Mimiviridae</taxon>
        <taxon>Klosneuvirinae</taxon>
    </lineage>
</organism>
<accession>A0A3G4ZUL7</accession>
<feature type="compositionally biased region" description="Polar residues" evidence="1">
    <location>
        <begin position="307"/>
        <end position="318"/>
    </location>
</feature>
<evidence type="ECO:0000313" key="2">
    <source>
        <dbReference type="EMBL" id="AYV78596.1"/>
    </source>
</evidence>